<protein>
    <submittedName>
        <fullName evidence="3">Caleosin-domain-containing protein</fullName>
    </submittedName>
</protein>
<dbReference type="STRING" id="1353952.A0A165E6G3"/>
<keyword evidence="4" id="KW-1185">Reference proteome</keyword>
<comment type="similarity">
    <text evidence="1">Belongs to the caleosin family.</text>
</comment>
<dbReference type="InParanoid" id="A0A165E6G3"/>
<feature type="non-terminal residue" evidence="3">
    <location>
        <position position="1"/>
    </location>
</feature>
<dbReference type="GO" id="GO:0004497">
    <property type="term" value="F:monooxygenase activity"/>
    <property type="evidence" value="ECO:0007669"/>
    <property type="project" value="TreeGrafter"/>
</dbReference>
<dbReference type="InterPro" id="IPR007736">
    <property type="entry name" value="Caleosin-related"/>
</dbReference>
<feature type="transmembrane region" description="Helical" evidence="2">
    <location>
        <begin position="28"/>
        <end position="48"/>
    </location>
</feature>
<feature type="non-terminal residue" evidence="3">
    <location>
        <position position="179"/>
    </location>
</feature>
<dbReference type="Pfam" id="PF05042">
    <property type="entry name" value="Caleosin"/>
    <property type="match status" value="1"/>
</dbReference>
<proteinExistence type="inferred from homology"/>
<evidence type="ECO:0000313" key="4">
    <source>
        <dbReference type="Proteomes" id="UP000076842"/>
    </source>
</evidence>
<reference evidence="3 4" key="1">
    <citation type="journal article" date="2016" name="Mol. Biol. Evol.">
        <title>Comparative Genomics of Early-Diverging Mushroom-Forming Fungi Provides Insights into the Origins of Lignocellulose Decay Capabilities.</title>
        <authorList>
            <person name="Nagy L.G."/>
            <person name="Riley R."/>
            <person name="Tritt A."/>
            <person name="Adam C."/>
            <person name="Daum C."/>
            <person name="Floudas D."/>
            <person name="Sun H."/>
            <person name="Yadav J.S."/>
            <person name="Pangilinan J."/>
            <person name="Larsson K.H."/>
            <person name="Matsuura K."/>
            <person name="Barry K."/>
            <person name="Labutti K."/>
            <person name="Kuo R."/>
            <person name="Ohm R.A."/>
            <person name="Bhattacharya S.S."/>
            <person name="Shirouzu T."/>
            <person name="Yoshinaga Y."/>
            <person name="Martin F.M."/>
            <person name="Grigoriev I.V."/>
            <person name="Hibbett D.S."/>
        </authorList>
    </citation>
    <scope>NUCLEOTIDE SEQUENCE [LARGE SCALE GENOMIC DNA]</scope>
    <source>
        <strain evidence="3 4">HHB12733</strain>
    </source>
</reference>
<evidence type="ECO:0000256" key="1">
    <source>
        <dbReference type="ARBA" id="ARBA00006765"/>
    </source>
</evidence>
<accession>A0A165E6G3</accession>
<evidence type="ECO:0000256" key="2">
    <source>
        <dbReference type="SAM" id="Phobius"/>
    </source>
</evidence>
<dbReference type="PANTHER" id="PTHR31495">
    <property type="entry name" value="PEROXYGENASE 3-RELATED"/>
    <property type="match status" value="1"/>
</dbReference>
<evidence type="ECO:0000313" key="3">
    <source>
        <dbReference type="EMBL" id="KZT54203.1"/>
    </source>
</evidence>
<keyword evidence="2" id="KW-0812">Transmembrane</keyword>
<feature type="transmembrane region" description="Helical" evidence="2">
    <location>
        <begin position="125"/>
        <end position="146"/>
    </location>
</feature>
<dbReference type="PANTHER" id="PTHR31495:SF0">
    <property type="entry name" value="BINDING PROTEIN CALEOSIN, PUTATIVE (AFU_ORTHOLOGUE AFUA_5G13750)-RELATED"/>
    <property type="match status" value="1"/>
</dbReference>
<sequence>KERTVLQKHCDFFDPDGDGVIWPWDTFFGFWVLGYALPICIFAVFAIHGPFSWPTQPRFPLPDLFWRIYIDRITAAKHGSDSGSYDREGGFDQTAFDKMFQANAKMRPDALTGKELFHLIRRNRVVYDPFGWVAGLFEWVSVWLLFWPGDNLFRKSDIKKLYDGTLFYETAYSQKMKGR</sequence>
<name>A0A165E6G3_9BASI</name>
<dbReference type="AlphaFoldDB" id="A0A165E6G3"/>
<dbReference type="GO" id="GO:0005509">
    <property type="term" value="F:calcium ion binding"/>
    <property type="evidence" value="ECO:0007669"/>
    <property type="project" value="TreeGrafter"/>
</dbReference>
<dbReference type="OrthoDB" id="640742at2759"/>
<gene>
    <name evidence="3" type="ORF">CALCODRAFT_407132</name>
</gene>
<keyword evidence="2" id="KW-1133">Transmembrane helix</keyword>
<dbReference type="Proteomes" id="UP000076842">
    <property type="component" value="Unassembled WGS sequence"/>
</dbReference>
<dbReference type="EMBL" id="KV424019">
    <property type="protein sequence ID" value="KZT54203.1"/>
    <property type="molecule type" value="Genomic_DNA"/>
</dbReference>
<keyword evidence="2" id="KW-0472">Membrane</keyword>
<organism evidence="3 4">
    <name type="scientific">Calocera cornea HHB12733</name>
    <dbReference type="NCBI Taxonomy" id="1353952"/>
    <lineage>
        <taxon>Eukaryota</taxon>
        <taxon>Fungi</taxon>
        <taxon>Dikarya</taxon>
        <taxon>Basidiomycota</taxon>
        <taxon>Agaricomycotina</taxon>
        <taxon>Dacrymycetes</taxon>
        <taxon>Dacrymycetales</taxon>
        <taxon>Dacrymycetaceae</taxon>
        <taxon>Calocera</taxon>
    </lineage>
</organism>